<evidence type="ECO:0000313" key="1">
    <source>
        <dbReference type="EMBL" id="AMJ41744.1"/>
    </source>
</evidence>
<name>A0A0X8VB22_ANAPI</name>
<dbReference type="Proteomes" id="UP000184204">
    <property type="component" value="Unassembled WGS sequence"/>
</dbReference>
<organism evidence="2 4">
    <name type="scientific">Anaerotignum propionicum DSM 1682</name>
    <dbReference type="NCBI Taxonomy" id="991789"/>
    <lineage>
        <taxon>Bacteria</taxon>
        <taxon>Bacillati</taxon>
        <taxon>Bacillota</taxon>
        <taxon>Clostridia</taxon>
        <taxon>Lachnospirales</taxon>
        <taxon>Anaerotignaceae</taxon>
        <taxon>Anaerotignum</taxon>
    </lineage>
</organism>
<reference evidence="3" key="2">
    <citation type="submission" date="2016-01" db="EMBL/GenBank/DDBJ databases">
        <authorList>
            <person name="Poehlein A."/>
            <person name="Schlien K."/>
            <person name="Gottschalk G."/>
            <person name="Buckel W."/>
            <person name="Daniel R."/>
        </authorList>
    </citation>
    <scope>NUCLEOTIDE SEQUENCE [LARGE SCALE GENOMIC DNA]</scope>
    <source>
        <strain evidence="3">X2</strain>
    </source>
</reference>
<reference evidence="4" key="4">
    <citation type="submission" date="2016-11" db="EMBL/GenBank/DDBJ databases">
        <authorList>
            <person name="Jaros S."/>
            <person name="Januszkiewicz K."/>
            <person name="Wedrychowicz H."/>
        </authorList>
    </citation>
    <scope>NUCLEOTIDE SEQUENCE [LARGE SCALE GENOMIC DNA]</scope>
    <source>
        <strain evidence="4">DSM 1682</strain>
    </source>
</reference>
<protein>
    <submittedName>
        <fullName evidence="2">Type II secretion system (T2SS), protein M</fullName>
    </submittedName>
</protein>
<dbReference type="KEGG" id="cpro:CPRO_21640"/>
<sequence>MMFKSFTKREKVLLVILVLILFSALYYFTVALPSINRISAANEKAASVQDDIMLEMAKMKKIKEMQEKIEEASSSNGFKTVIPNYNNLENVMRQMDAFLSSSTDYKLSFSPTTEENGLLYRPIDVEFDCANYSAARAIIDKIYTSPFKCVIDNISVDNMEYQDADIVNHPVKVTMTVIFIEKKGK</sequence>
<reference evidence="2" key="3">
    <citation type="submission" date="2016-11" db="EMBL/GenBank/DDBJ databases">
        <authorList>
            <person name="Varghese N."/>
            <person name="Submissions S."/>
        </authorList>
    </citation>
    <scope>NUCLEOTIDE SEQUENCE</scope>
    <source>
        <strain evidence="2">DSM 1682</strain>
    </source>
</reference>
<reference evidence="1 3" key="1">
    <citation type="journal article" date="2016" name="Genome Announc.">
        <title>Complete Genome Sequence of the Amino Acid-Fermenting Clostridium propionicum X2 (DSM 1682).</title>
        <authorList>
            <person name="Poehlein A."/>
            <person name="Schlien K."/>
            <person name="Chowdhury N.P."/>
            <person name="Gottschalk G."/>
            <person name="Buckel W."/>
            <person name="Daniel R."/>
        </authorList>
    </citation>
    <scope>NUCLEOTIDE SEQUENCE [LARGE SCALE GENOMIC DNA]</scope>
    <source>
        <strain evidence="1 3">X2</strain>
    </source>
</reference>
<proteinExistence type="predicted"/>
<evidence type="ECO:0000313" key="4">
    <source>
        <dbReference type="Proteomes" id="UP000184204"/>
    </source>
</evidence>
<evidence type="ECO:0000313" key="2">
    <source>
        <dbReference type="EMBL" id="SHE83659.1"/>
    </source>
</evidence>
<evidence type="ECO:0000313" key="3">
    <source>
        <dbReference type="Proteomes" id="UP000068026"/>
    </source>
</evidence>
<dbReference type="AlphaFoldDB" id="A0A0X8VB22"/>
<accession>A0A0X8VB22</accession>
<dbReference type="EMBL" id="CP014223">
    <property type="protein sequence ID" value="AMJ41744.1"/>
    <property type="molecule type" value="Genomic_DNA"/>
</dbReference>
<dbReference type="InterPro" id="IPR007690">
    <property type="entry name" value="T2SS_GspM"/>
</dbReference>
<dbReference type="Pfam" id="PF04612">
    <property type="entry name" value="T2SSM"/>
    <property type="match status" value="1"/>
</dbReference>
<gene>
    <name evidence="1" type="ORF">CPRO_21640</name>
    <name evidence="2" type="ORF">SAMN02745151_01940</name>
</gene>
<keyword evidence="3" id="KW-1185">Reference proteome</keyword>
<dbReference type="Proteomes" id="UP000068026">
    <property type="component" value="Chromosome"/>
</dbReference>
<dbReference type="OrthoDB" id="2034650at2"/>
<dbReference type="RefSeq" id="WP_066051474.1">
    <property type="nucleotide sequence ID" value="NZ_CP014223.1"/>
</dbReference>
<dbReference type="EMBL" id="FQUA01000008">
    <property type="protein sequence ID" value="SHE83659.1"/>
    <property type="molecule type" value="Genomic_DNA"/>
</dbReference>